<protein>
    <submittedName>
        <fullName evidence="2">Chromate resistance protein</fullName>
    </submittedName>
    <submittedName>
        <fullName evidence="3">Uncharacterized conserved protein</fullName>
    </submittedName>
</protein>
<gene>
    <name evidence="2" type="ORF">BBN53_00055</name>
    <name evidence="3" type="ORF">ERS370011_01644</name>
</gene>
<keyword evidence="5" id="KW-1185">Reference proteome</keyword>
<organism evidence="3 4">
    <name type="scientific">Bordetella pseudohinzii</name>
    <dbReference type="NCBI Taxonomy" id="1331258"/>
    <lineage>
        <taxon>Bacteria</taxon>
        <taxon>Pseudomonadati</taxon>
        <taxon>Pseudomonadota</taxon>
        <taxon>Betaproteobacteria</taxon>
        <taxon>Burkholderiales</taxon>
        <taxon>Alcaligenaceae</taxon>
        <taxon>Bordetella</taxon>
    </lineage>
</organism>
<dbReference type="InterPro" id="IPR018634">
    <property type="entry name" value="ChrB_C"/>
</dbReference>
<accession>A0A0M7EFQ3</accession>
<reference evidence="3 4" key="1">
    <citation type="submission" date="2015-09" db="EMBL/GenBank/DDBJ databases">
        <authorList>
            <person name="Jackson K.R."/>
            <person name="Lunt B.L."/>
            <person name="Fisher J.N.B."/>
            <person name="Gardner A.V."/>
            <person name="Bailey M.E."/>
            <person name="Deus L.M."/>
            <person name="Earl A.S."/>
            <person name="Gibby P.D."/>
            <person name="Hartmann K.A."/>
            <person name="Liu J.E."/>
            <person name="Manci A.M."/>
            <person name="Nielsen D.A."/>
            <person name="Solomon M.B."/>
            <person name="Breakwell D.P."/>
            <person name="Burnett S.H."/>
            <person name="Grose J.H."/>
        </authorList>
    </citation>
    <scope>NUCLEOTIDE SEQUENCE [LARGE SCALE GENOMIC DNA]</scope>
    <source>
        <strain evidence="3 4">2789STDY5608636</strain>
    </source>
</reference>
<dbReference type="OrthoDB" id="6605953at2"/>
<evidence type="ECO:0000313" key="4">
    <source>
        <dbReference type="Proteomes" id="UP000053096"/>
    </source>
</evidence>
<feature type="domain" description="ChrB C-terminal" evidence="1">
    <location>
        <begin position="3"/>
        <end position="137"/>
    </location>
</feature>
<name>A0A0J6CB00_9BORD</name>
<sequence length="154" mass="17291">MQWITRERPKIDRIACPWLIARFIDETPEFLYVPAGDVLRIAREAAAIPYDIPGVELSHVGERCSFDAFLDKYQLADNPALQQLAGIVRGADTSRLDLTPQSGGLYALSLGLSHLYTDDHVMLGHGMVMYDALYAWCQWCQGETHQWPPAMPTA</sequence>
<dbReference type="Proteomes" id="UP000053096">
    <property type="component" value="Unassembled WGS sequence"/>
</dbReference>
<dbReference type="RefSeq" id="WP_043210744.1">
    <property type="nucleotide sequence ID" value="NZ_CAJGUP010000223.1"/>
</dbReference>
<dbReference type="EMBL" id="CP016440">
    <property type="protein sequence ID" value="ANY14417.1"/>
    <property type="molecule type" value="Genomic_DNA"/>
</dbReference>
<evidence type="ECO:0000313" key="3">
    <source>
        <dbReference type="EMBL" id="CUI65811.1"/>
    </source>
</evidence>
<evidence type="ECO:0000313" key="2">
    <source>
        <dbReference type="EMBL" id="ANY14417.1"/>
    </source>
</evidence>
<dbReference type="Pfam" id="PF09828">
    <property type="entry name" value="ChrB_C"/>
    <property type="match status" value="1"/>
</dbReference>
<proteinExistence type="predicted"/>
<accession>A0A0J6CB00</accession>
<dbReference type="AlphaFoldDB" id="A0A0J6CB00"/>
<evidence type="ECO:0000259" key="1">
    <source>
        <dbReference type="Pfam" id="PF09828"/>
    </source>
</evidence>
<dbReference type="KEGG" id="bpdz:BBN53_00055"/>
<evidence type="ECO:0000313" key="5">
    <source>
        <dbReference type="Proteomes" id="UP000092950"/>
    </source>
</evidence>
<dbReference type="Proteomes" id="UP000092950">
    <property type="component" value="Chromosome"/>
</dbReference>
<reference evidence="2 5" key="2">
    <citation type="submission" date="2016-07" db="EMBL/GenBank/DDBJ databases">
        <title>Complete genome sequences of Bordetella pseudohinzii.</title>
        <authorList>
            <person name="Spilker T."/>
            <person name="Darrah R."/>
            <person name="LiPuma J.J."/>
        </authorList>
    </citation>
    <scope>NUCLEOTIDE SEQUENCE [LARGE SCALE GENOMIC DNA]</scope>
    <source>
        <strain evidence="2 5">HI4681</strain>
    </source>
</reference>
<dbReference type="EMBL" id="CYTV01000003">
    <property type="protein sequence ID" value="CUI65811.1"/>
    <property type="molecule type" value="Genomic_DNA"/>
</dbReference>